<organism evidence="1 2">
    <name type="scientific">[Clostridium] hylemonae DSM 15053</name>
    <dbReference type="NCBI Taxonomy" id="553973"/>
    <lineage>
        <taxon>Bacteria</taxon>
        <taxon>Bacillati</taxon>
        <taxon>Bacillota</taxon>
        <taxon>Clostridia</taxon>
        <taxon>Lachnospirales</taxon>
        <taxon>Lachnospiraceae</taxon>
    </lineage>
</organism>
<gene>
    <name evidence="1" type="ORF">CLOHYLEM_05826</name>
</gene>
<reference evidence="1" key="1">
    <citation type="submission" date="2009-02" db="EMBL/GenBank/DDBJ databases">
        <authorList>
            <person name="Fulton L."/>
            <person name="Clifton S."/>
            <person name="Fulton B."/>
            <person name="Xu J."/>
            <person name="Minx P."/>
            <person name="Pepin K.H."/>
            <person name="Johnson M."/>
            <person name="Bhonagiri V."/>
            <person name="Nash W.E."/>
            <person name="Mardis E.R."/>
            <person name="Wilson R.K."/>
        </authorList>
    </citation>
    <scope>NUCLEOTIDE SEQUENCE [LARGE SCALE GENOMIC DNA]</scope>
    <source>
        <strain evidence="1">DSM 15053</strain>
    </source>
</reference>
<dbReference type="HOGENOM" id="CLU_3307366_0_0_9"/>
<accession>C0C107</accession>
<protein>
    <submittedName>
        <fullName evidence="1">Uncharacterized protein</fullName>
    </submittedName>
</protein>
<keyword evidence="2" id="KW-1185">Reference proteome</keyword>
<proteinExistence type="predicted"/>
<reference evidence="1" key="2">
    <citation type="submission" date="2013-06" db="EMBL/GenBank/DDBJ databases">
        <title>Draft genome sequence of Clostridium hylemonae (DSM 15053).</title>
        <authorList>
            <person name="Sudarsanam P."/>
            <person name="Ley R."/>
            <person name="Guruge J."/>
            <person name="Turnbaugh P.J."/>
            <person name="Mahowald M."/>
            <person name="Liep D."/>
            <person name="Gordon J."/>
        </authorList>
    </citation>
    <scope>NUCLEOTIDE SEQUENCE</scope>
    <source>
        <strain evidence="1">DSM 15053</strain>
    </source>
</reference>
<dbReference type="Proteomes" id="UP000004893">
    <property type="component" value="Unassembled WGS sequence"/>
</dbReference>
<sequence>MQPVRRIFGLSAGVDGGRNFESKNNYRVYSKMLAFENEK</sequence>
<name>C0C107_9FIRM</name>
<dbReference type="STRING" id="553973.CLOHYLEM_05826"/>
<dbReference type="AlphaFoldDB" id="C0C107"/>
<dbReference type="EMBL" id="ABYI02000022">
    <property type="protein sequence ID" value="EEG73821.1"/>
    <property type="molecule type" value="Genomic_DNA"/>
</dbReference>
<comment type="caution">
    <text evidence="1">The sequence shown here is derived from an EMBL/GenBank/DDBJ whole genome shotgun (WGS) entry which is preliminary data.</text>
</comment>
<evidence type="ECO:0000313" key="1">
    <source>
        <dbReference type="EMBL" id="EEG73821.1"/>
    </source>
</evidence>
<evidence type="ECO:0000313" key="2">
    <source>
        <dbReference type="Proteomes" id="UP000004893"/>
    </source>
</evidence>